<evidence type="ECO:0000256" key="3">
    <source>
        <dbReference type="ARBA" id="ARBA00022679"/>
    </source>
</evidence>
<dbReference type="Gene3D" id="3.30.420.40">
    <property type="match status" value="2"/>
</dbReference>
<comment type="subunit">
    <text evidence="7">Homodimer.</text>
</comment>
<dbReference type="GO" id="GO:0008776">
    <property type="term" value="F:acetate kinase activity"/>
    <property type="evidence" value="ECO:0007669"/>
    <property type="project" value="UniProtKB-UniRule"/>
</dbReference>
<protein>
    <recommendedName>
        <fullName evidence="7">Acetate kinase</fullName>
        <ecNumber evidence="7">2.7.2.1</ecNumber>
    </recommendedName>
    <alternativeName>
        <fullName evidence="7">Acetokinase</fullName>
    </alternativeName>
</protein>
<dbReference type="HAMAP" id="MF_00020">
    <property type="entry name" value="Acetate_kinase"/>
    <property type="match status" value="1"/>
</dbReference>
<dbReference type="PIRSF" id="PIRSF000722">
    <property type="entry name" value="Acetate_prop_kin"/>
    <property type="match status" value="1"/>
</dbReference>
<comment type="catalytic activity">
    <reaction evidence="7">
        <text>acetate + ATP = acetyl phosphate + ADP</text>
        <dbReference type="Rhea" id="RHEA:11352"/>
        <dbReference type="ChEBI" id="CHEBI:22191"/>
        <dbReference type="ChEBI" id="CHEBI:30089"/>
        <dbReference type="ChEBI" id="CHEBI:30616"/>
        <dbReference type="ChEBI" id="CHEBI:456216"/>
        <dbReference type="EC" id="2.7.2.1"/>
    </reaction>
</comment>
<dbReference type="SUPFAM" id="SSF53067">
    <property type="entry name" value="Actin-like ATPase domain"/>
    <property type="match status" value="2"/>
</dbReference>
<organism evidence="9 10">
    <name type="scientific">Candidatus Faeciplasma gallinarum</name>
    <dbReference type="NCBI Taxonomy" id="2840799"/>
    <lineage>
        <taxon>Bacteria</taxon>
        <taxon>Bacillati</taxon>
        <taxon>Bacillota</taxon>
        <taxon>Clostridia</taxon>
        <taxon>Eubacteriales</taxon>
        <taxon>Oscillospiraceae</taxon>
        <taxon>Oscillospiraceae incertae sedis</taxon>
        <taxon>Candidatus Faeciplasma</taxon>
    </lineage>
</organism>
<dbReference type="NCBIfam" id="TIGR00016">
    <property type="entry name" value="ackA"/>
    <property type="match status" value="1"/>
</dbReference>
<keyword evidence="2 7" id="KW-0963">Cytoplasm</keyword>
<dbReference type="EC" id="2.7.2.1" evidence="7"/>
<dbReference type="GO" id="GO:0005737">
    <property type="term" value="C:cytoplasm"/>
    <property type="evidence" value="ECO:0007669"/>
    <property type="project" value="UniProtKB-SubCell"/>
</dbReference>
<feature type="binding site" evidence="7">
    <location>
        <begin position="210"/>
        <end position="214"/>
    </location>
    <ligand>
        <name>ATP</name>
        <dbReference type="ChEBI" id="CHEBI:30616"/>
    </ligand>
</feature>
<dbReference type="PRINTS" id="PR00471">
    <property type="entry name" value="ACETATEKNASE"/>
</dbReference>
<proteinExistence type="inferred from homology"/>
<dbReference type="PANTHER" id="PTHR21060:SF15">
    <property type="entry name" value="ACETATE KINASE-RELATED"/>
    <property type="match status" value="1"/>
</dbReference>
<accession>A0A9D1EMF9</accession>
<dbReference type="PROSITE" id="PS01076">
    <property type="entry name" value="ACETATE_KINASE_2"/>
    <property type="match status" value="1"/>
</dbReference>
<comment type="subcellular location">
    <subcellularLocation>
        <location evidence="7">Cytoplasm</location>
    </subcellularLocation>
</comment>
<keyword evidence="7" id="KW-0479">Metal-binding</keyword>
<dbReference type="AlphaFoldDB" id="A0A9D1EMF9"/>
<feature type="site" description="Transition state stabilizer" evidence="7">
    <location>
        <position position="243"/>
    </location>
</feature>
<dbReference type="InterPro" id="IPR023865">
    <property type="entry name" value="Aliphatic_acid_kinase_CS"/>
</dbReference>
<evidence type="ECO:0000256" key="5">
    <source>
        <dbReference type="ARBA" id="ARBA00022777"/>
    </source>
</evidence>
<name>A0A9D1EMF9_9FIRM</name>
<feature type="binding site" evidence="7">
    <location>
        <position position="8"/>
    </location>
    <ligand>
        <name>Mg(2+)</name>
        <dbReference type="ChEBI" id="CHEBI:18420"/>
    </ligand>
</feature>
<dbReference type="CDD" id="cd24010">
    <property type="entry name" value="ASKHA_NBD_AcK_PK"/>
    <property type="match status" value="1"/>
</dbReference>
<dbReference type="GO" id="GO:0000287">
    <property type="term" value="F:magnesium ion binding"/>
    <property type="evidence" value="ECO:0007669"/>
    <property type="project" value="UniProtKB-UniRule"/>
</dbReference>
<feature type="binding site" evidence="7">
    <location>
        <position position="15"/>
    </location>
    <ligand>
        <name>ATP</name>
        <dbReference type="ChEBI" id="CHEBI:30616"/>
    </ligand>
</feature>
<keyword evidence="3 7" id="KW-0808">Transferase</keyword>
<evidence type="ECO:0000256" key="2">
    <source>
        <dbReference type="ARBA" id="ARBA00022490"/>
    </source>
</evidence>
<dbReference type="GO" id="GO:0006085">
    <property type="term" value="P:acetyl-CoA biosynthetic process"/>
    <property type="evidence" value="ECO:0007669"/>
    <property type="project" value="UniProtKB-UniRule"/>
</dbReference>
<dbReference type="Proteomes" id="UP000823982">
    <property type="component" value="Unassembled WGS sequence"/>
</dbReference>
<feature type="binding site" evidence="7">
    <location>
        <position position="92"/>
    </location>
    <ligand>
        <name>substrate</name>
    </ligand>
</feature>
<feature type="binding site" evidence="7">
    <location>
        <begin position="333"/>
        <end position="337"/>
    </location>
    <ligand>
        <name>ATP</name>
        <dbReference type="ChEBI" id="CHEBI:30616"/>
    </ligand>
</feature>
<dbReference type="InterPro" id="IPR004372">
    <property type="entry name" value="Ac/propionate_kinase"/>
</dbReference>
<comment type="cofactor">
    <cofactor evidence="7">
        <name>Mg(2+)</name>
        <dbReference type="ChEBI" id="CHEBI:18420"/>
    </cofactor>
    <cofactor evidence="7">
        <name>Mn(2+)</name>
        <dbReference type="ChEBI" id="CHEBI:29035"/>
    </cofactor>
    <text evidence="7">Mg(2+). Can also accept Mn(2+).</text>
</comment>
<evidence type="ECO:0000256" key="1">
    <source>
        <dbReference type="ARBA" id="ARBA00008748"/>
    </source>
</evidence>
<feature type="active site" description="Proton donor/acceptor" evidence="7">
    <location>
        <position position="150"/>
    </location>
</feature>
<reference evidence="9" key="1">
    <citation type="submission" date="2020-10" db="EMBL/GenBank/DDBJ databases">
        <authorList>
            <person name="Gilroy R."/>
        </authorList>
    </citation>
    <scope>NUCLEOTIDE SEQUENCE</scope>
    <source>
        <strain evidence="9">CHK157-1446</strain>
    </source>
</reference>
<sequence length="404" mass="43662">MNLVLVVNAGSSSLKYQLLNMDDESVLAKGNCDRIGIGGHVSHKIPSTGYDYEADCDFPTHTEAFEKLVEVLTTGDGKVIDSMSEISAVGHRIVQGAEVFDKACLVTDEVIDEIDGLSELAPVHNHPHALALRACTKVLPKGTPQVVVFDTAFHQTMPPKAYLFGLPYDDYAEYHVRKYGFHGTSHRFVSHCLADAMGKDIKDLKIVSCHLGNGSSITAVDGGKSIDTSMGFTPLDGVIMGTRCGAVDPSAVTFVMAKHGFDSHQMSEYMNKKSGFLGLSGVGSDNRDVCAAAEQGNARARLTTEILQYQIKKYIGSYAAAMNGLDAVLFTGGIGENSWETRQGVCRDMSYFGIEIDEELNKTIKGKLAKISTPASKVEVWVVPTNEELLIARDTLAVIAESKK</sequence>
<dbReference type="GO" id="GO:0005524">
    <property type="term" value="F:ATP binding"/>
    <property type="evidence" value="ECO:0007669"/>
    <property type="project" value="UniProtKB-KW"/>
</dbReference>
<comment type="similarity">
    <text evidence="1 7 8">Belongs to the acetokinase family.</text>
</comment>
<evidence type="ECO:0000256" key="8">
    <source>
        <dbReference type="RuleBase" id="RU003835"/>
    </source>
</evidence>
<comment type="function">
    <text evidence="7">Catalyzes the formation of acetyl phosphate from acetate and ATP. Can also catalyze the reverse reaction.</text>
</comment>
<dbReference type="Pfam" id="PF00871">
    <property type="entry name" value="Acetate_kinase"/>
    <property type="match status" value="1"/>
</dbReference>
<feature type="binding site" evidence="7">
    <location>
        <position position="387"/>
    </location>
    <ligand>
        <name>Mg(2+)</name>
        <dbReference type="ChEBI" id="CHEBI:18420"/>
    </ligand>
</feature>
<evidence type="ECO:0000256" key="7">
    <source>
        <dbReference type="HAMAP-Rule" id="MF_00020"/>
    </source>
</evidence>
<dbReference type="InterPro" id="IPR000890">
    <property type="entry name" value="Aliphatic_acid_kin_short-chain"/>
</dbReference>
<dbReference type="EMBL" id="DVIR01000012">
    <property type="protein sequence ID" value="HIS24126.1"/>
    <property type="molecule type" value="Genomic_DNA"/>
</dbReference>
<evidence type="ECO:0000256" key="4">
    <source>
        <dbReference type="ARBA" id="ARBA00022741"/>
    </source>
</evidence>
<keyword evidence="6 7" id="KW-0067">ATP-binding</keyword>
<reference evidence="9" key="2">
    <citation type="journal article" date="2021" name="PeerJ">
        <title>Extensive microbial diversity within the chicken gut microbiome revealed by metagenomics and culture.</title>
        <authorList>
            <person name="Gilroy R."/>
            <person name="Ravi A."/>
            <person name="Getino M."/>
            <person name="Pursley I."/>
            <person name="Horton D.L."/>
            <person name="Alikhan N.F."/>
            <person name="Baker D."/>
            <person name="Gharbi K."/>
            <person name="Hall N."/>
            <person name="Watson M."/>
            <person name="Adriaenssens E.M."/>
            <person name="Foster-Nyarko E."/>
            <person name="Jarju S."/>
            <person name="Secka A."/>
            <person name="Antonio M."/>
            <person name="Oren A."/>
            <person name="Chaudhuri R.R."/>
            <person name="La Ragione R."/>
            <person name="Hildebrand F."/>
            <person name="Pallen M.J."/>
        </authorList>
    </citation>
    <scope>NUCLEOTIDE SEQUENCE</scope>
    <source>
        <strain evidence="9">CHK157-1446</strain>
    </source>
</reference>
<feature type="site" description="Transition state stabilizer" evidence="7">
    <location>
        <position position="182"/>
    </location>
</feature>
<evidence type="ECO:0000313" key="9">
    <source>
        <dbReference type="EMBL" id="HIS24126.1"/>
    </source>
</evidence>
<dbReference type="GO" id="GO:0006083">
    <property type="term" value="P:acetate metabolic process"/>
    <property type="evidence" value="ECO:0007669"/>
    <property type="project" value="TreeGrafter"/>
</dbReference>
<feature type="binding site" evidence="7">
    <location>
        <begin position="285"/>
        <end position="287"/>
    </location>
    <ligand>
        <name>ATP</name>
        <dbReference type="ChEBI" id="CHEBI:30616"/>
    </ligand>
</feature>
<dbReference type="PROSITE" id="PS01075">
    <property type="entry name" value="ACETATE_KINASE_1"/>
    <property type="match status" value="1"/>
</dbReference>
<comment type="pathway">
    <text evidence="7">Metabolic intermediate biosynthesis; acetyl-CoA biosynthesis; acetyl-CoA from acetate: step 1/2.</text>
</comment>
<gene>
    <name evidence="7" type="primary">ackA</name>
    <name evidence="9" type="ORF">IAD01_01825</name>
</gene>
<comment type="caution">
    <text evidence="9">The sequence shown here is derived from an EMBL/GenBank/DDBJ whole genome shotgun (WGS) entry which is preliminary data.</text>
</comment>
<dbReference type="PANTHER" id="PTHR21060">
    <property type="entry name" value="ACETATE KINASE"/>
    <property type="match status" value="1"/>
</dbReference>
<evidence type="ECO:0000313" key="10">
    <source>
        <dbReference type="Proteomes" id="UP000823982"/>
    </source>
</evidence>
<dbReference type="InterPro" id="IPR043129">
    <property type="entry name" value="ATPase_NBD"/>
</dbReference>
<evidence type="ECO:0000256" key="6">
    <source>
        <dbReference type="ARBA" id="ARBA00022840"/>
    </source>
</evidence>
<keyword evidence="7" id="KW-0460">Magnesium</keyword>
<keyword evidence="5 7" id="KW-0418">Kinase</keyword>
<keyword evidence="4 7" id="KW-0547">Nucleotide-binding</keyword>